<comment type="caution">
    <text evidence="2">The sequence shown here is derived from an EMBL/GenBank/DDBJ whole genome shotgun (WGS) entry which is preliminary data.</text>
</comment>
<sequence>MWTERLPYLYEPGPEVTVDEQLVPFRGRCGFKQYMPSKPAKYGIKSWVACDARSSYAWNMQVSTGKASAGAPPEKNQGMRVVLDLTRGLRGGRNVTCDNFFTSVESTGLKLYASLCFMQKYPINTDIR</sequence>
<dbReference type="AlphaFoldDB" id="A0AAN8BML8"/>
<gene>
    <name evidence="2" type="ORF">CesoFtcFv8_016414</name>
</gene>
<dbReference type="InterPro" id="IPR029526">
    <property type="entry name" value="PGBD"/>
</dbReference>
<accession>A0AAN8BML8</accession>
<dbReference type="PANTHER" id="PTHR46599:SF6">
    <property type="entry name" value="DUAL SPECIFICITY PHOSPHATASE 26"/>
    <property type="match status" value="1"/>
</dbReference>
<proteinExistence type="predicted"/>
<evidence type="ECO:0000259" key="1">
    <source>
        <dbReference type="Pfam" id="PF13843"/>
    </source>
</evidence>
<keyword evidence="3" id="KW-1185">Reference proteome</keyword>
<evidence type="ECO:0000313" key="2">
    <source>
        <dbReference type="EMBL" id="KAK5887853.1"/>
    </source>
</evidence>
<dbReference type="Pfam" id="PF13843">
    <property type="entry name" value="DDE_Tnp_1_7"/>
    <property type="match status" value="1"/>
</dbReference>
<name>A0AAN8BML8_9TELE</name>
<dbReference type="Proteomes" id="UP001335648">
    <property type="component" value="Unassembled WGS sequence"/>
</dbReference>
<reference evidence="2 3" key="1">
    <citation type="journal article" date="2023" name="Mol. Biol. Evol.">
        <title>Genomics of Secondarily Temperate Adaptation in the Only Non-Antarctic Icefish.</title>
        <authorList>
            <person name="Rivera-Colon A.G."/>
            <person name="Rayamajhi N."/>
            <person name="Minhas B.F."/>
            <person name="Madrigal G."/>
            <person name="Bilyk K.T."/>
            <person name="Yoon V."/>
            <person name="Hune M."/>
            <person name="Gregory S."/>
            <person name="Cheng C.H.C."/>
            <person name="Catchen J.M."/>
        </authorList>
    </citation>
    <scope>NUCLEOTIDE SEQUENCE [LARGE SCALE GENOMIC DNA]</scope>
    <source>
        <strain evidence="2">JC2023a</strain>
    </source>
</reference>
<protein>
    <recommendedName>
        <fullName evidence="1">PiggyBac transposable element-derived protein domain-containing protein</fullName>
    </recommendedName>
</protein>
<organism evidence="2 3">
    <name type="scientific">Champsocephalus esox</name>
    <name type="common">pike icefish</name>
    <dbReference type="NCBI Taxonomy" id="159716"/>
    <lineage>
        <taxon>Eukaryota</taxon>
        <taxon>Metazoa</taxon>
        <taxon>Chordata</taxon>
        <taxon>Craniata</taxon>
        <taxon>Vertebrata</taxon>
        <taxon>Euteleostomi</taxon>
        <taxon>Actinopterygii</taxon>
        <taxon>Neopterygii</taxon>
        <taxon>Teleostei</taxon>
        <taxon>Neoteleostei</taxon>
        <taxon>Acanthomorphata</taxon>
        <taxon>Eupercaria</taxon>
        <taxon>Perciformes</taxon>
        <taxon>Notothenioidei</taxon>
        <taxon>Channichthyidae</taxon>
        <taxon>Champsocephalus</taxon>
    </lineage>
</organism>
<dbReference type="PANTHER" id="PTHR46599">
    <property type="entry name" value="PIGGYBAC TRANSPOSABLE ELEMENT-DERIVED PROTEIN 4"/>
    <property type="match status" value="1"/>
</dbReference>
<evidence type="ECO:0000313" key="3">
    <source>
        <dbReference type="Proteomes" id="UP001335648"/>
    </source>
</evidence>
<feature type="domain" description="PiggyBac transposable element-derived protein" evidence="1">
    <location>
        <begin position="2"/>
        <end position="105"/>
    </location>
</feature>
<dbReference type="EMBL" id="JAULUE010002058">
    <property type="protein sequence ID" value="KAK5887853.1"/>
    <property type="molecule type" value="Genomic_DNA"/>
</dbReference>